<dbReference type="CDD" id="cd04301">
    <property type="entry name" value="NAT_SF"/>
    <property type="match status" value="1"/>
</dbReference>
<keyword evidence="3" id="KW-1185">Reference proteome</keyword>
<dbReference type="EC" id="2.3.1.128" evidence="2"/>
<name>F3ZW77_MAHA5</name>
<dbReference type="InterPro" id="IPR016181">
    <property type="entry name" value="Acyl_CoA_acyltransferase"/>
</dbReference>
<reference evidence="2 3" key="2">
    <citation type="journal article" date="2011" name="Stand. Genomic Sci.">
        <title>Complete genome sequence of Mahella australiensis type strain (50-1 BON).</title>
        <authorList>
            <person name="Sikorski J."/>
            <person name="Teshima H."/>
            <person name="Nolan M."/>
            <person name="Lucas S."/>
            <person name="Hammon N."/>
            <person name="Deshpande S."/>
            <person name="Cheng J.F."/>
            <person name="Pitluck S."/>
            <person name="Liolios K."/>
            <person name="Pagani I."/>
            <person name="Ivanova N."/>
            <person name="Huntemann M."/>
            <person name="Mavromatis K."/>
            <person name="Ovchinikova G."/>
            <person name="Pati A."/>
            <person name="Tapia R."/>
            <person name="Han C."/>
            <person name="Goodwin L."/>
            <person name="Chen A."/>
            <person name="Palaniappan K."/>
            <person name="Land M."/>
            <person name="Hauser L."/>
            <person name="Ngatchou-Djao O.D."/>
            <person name="Rohde M."/>
            <person name="Pukall R."/>
            <person name="Spring S."/>
            <person name="Abt B."/>
            <person name="Goker M."/>
            <person name="Detter J.C."/>
            <person name="Woyke T."/>
            <person name="Bristow J."/>
            <person name="Markowitz V."/>
            <person name="Hugenholtz P."/>
            <person name="Eisen J.A."/>
            <person name="Kyrpides N.C."/>
            <person name="Klenk H.P."/>
            <person name="Lapidus A."/>
        </authorList>
    </citation>
    <scope>NUCLEOTIDE SEQUENCE [LARGE SCALE GENOMIC DNA]</scope>
    <source>
        <strain evidence="3">DSM 15567 / CIP 107919 / 50-1 BON</strain>
    </source>
</reference>
<dbReference type="InterPro" id="IPR000182">
    <property type="entry name" value="GNAT_dom"/>
</dbReference>
<gene>
    <name evidence="2" type="ordered locus">Mahau_1263</name>
</gene>
<dbReference type="Pfam" id="PF00583">
    <property type="entry name" value="Acetyltransf_1"/>
    <property type="match status" value="1"/>
</dbReference>
<evidence type="ECO:0000259" key="1">
    <source>
        <dbReference type="PROSITE" id="PS51186"/>
    </source>
</evidence>
<dbReference type="PROSITE" id="PS51186">
    <property type="entry name" value="GNAT"/>
    <property type="match status" value="1"/>
</dbReference>
<dbReference type="SUPFAM" id="SSF55729">
    <property type="entry name" value="Acyl-CoA N-acyltransferases (Nat)"/>
    <property type="match status" value="1"/>
</dbReference>
<keyword evidence="2" id="KW-0687">Ribonucleoprotein</keyword>
<evidence type="ECO:0000313" key="3">
    <source>
        <dbReference type="Proteomes" id="UP000008457"/>
    </source>
</evidence>
<keyword evidence="2" id="KW-0808">Transferase</keyword>
<feature type="domain" description="N-acetyltransferase" evidence="1">
    <location>
        <begin position="11"/>
        <end position="156"/>
    </location>
</feature>
<dbReference type="InterPro" id="IPR050276">
    <property type="entry name" value="MshD_Acetyltransferase"/>
</dbReference>
<accession>F3ZW77</accession>
<dbReference type="Gene3D" id="3.40.630.30">
    <property type="match status" value="1"/>
</dbReference>
<evidence type="ECO:0000313" key="2">
    <source>
        <dbReference type="EMBL" id="AEE96457.1"/>
    </source>
</evidence>
<dbReference type="eggNOG" id="COG0456">
    <property type="taxonomic scope" value="Bacteria"/>
</dbReference>
<dbReference type="NCBIfam" id="TIGR01575">
    <property type="entry name" value="rimI"/>
    <property type="match status" value="1"/>
</dbReference>
<dbReference type="EMBL" id="CP002360">
    <property type="protein sequence ID" value="AEE96457.1"/>
    <property type="molecule type" value="Genomic_DNA"/>
</dbReference>
<organism evidence="2 3">
    <name type="scientific">Mahella australiensis (strain DSM 15567 / CIP 107919 / 50-1 BON)</name>
    <dbReference type="NCBI Taxonomy" id="697281"/>
    <lineage>
        <taxon>Bacteria</taxon>
        <taxon>Bacillati</taxon>
        <taxon>Bacillota</taxon>
        <taxon>Clostridia</taxon>
        <taxon>Thermoanaerobacterales</taxon>
        <taxon>Thermoanaerobacterales Family IV. Incertae Sedis</taxon>
        <taxon>Mahella</taxon>
    </lineage>
</organism>
<keyword evidence="2" id="KW-0689">Ribosomal protein</keyword>
<sequence>MQMEQKNDSIVQVTEMRLSDLDDVEEIEQLCFPTPWSKEAFRTEIMRNFCARYAVARLNGRVVGYIGMWLVIDEAHITNVAVHPDYRHRGIGEKLMRYMMKMAVDIGISRMTLEVRKSNIVAQNLYKKLGFEESGIRKGYYLNNNEDAIIMWNFHLT</sequence>
<dbReference type="GO" id="GO:0005840">
    <property type="term" value="C:ribosome"/>
    <property type="evidence" value="ECO:0007669"/>
    <property type="project" value="UniProtKB-KW"/>
</dbReference>
<keyword evidence="2" id="KW-0012">Acyltransferase</keyword>
<dbReference type="GO" id="GO:0008999">
    <property type="term" value="F:protein-N-terminal-alanine acetyltransferase activity"/>
    <property type="evidence" value="ECO:0007669"/>
    <property type="project" value="TreeGrafter"/>
</dbReference>
<dbReference type="InterPro" id="IPR006464">
    <property type="entry name" value="AcTrfase_RimI/Ard1"/>
</dbReference>
<dbReference type="AlphaFoldDB" id="F3ZW77"/>
<dbReference type="STRING" id="697281.Mahau_1263"/>
<reference evidence="3" key="1">
    <citation type="submission" date="2010-11" db="EMBL/GenBank/DDBJ databases">
        <title>The complete genome of Mahella australiensis DSM 15567.</title>
        <authorList>
            <consortium name="US DOE Joint Genome Institute (JGI-PGF)"/>
            <person name="Lucas S."/>
            <person name="Copeland A."/>
            <person name="Lapidus A."/>
            <person name="Bruce D."/>
            <person name="Goodwin L."/>
            <person name="Pitluck S."/>
            <person name="Kyrpides N."/>
            <person name="Mavromatis K."/>
            <person name="Pagani I."/>
            <person name="Ivanova N."/>
            <person name="Teshima H."/>
            <person name="Brettin T."/>
            <person name="Detter J.C."/>
            <person name="Han C."/>
            <person name="Tapia R."/>
            <person name="Land M."/>
            <person name="Hauser L."/>
            <person name="Markowitz V."/>
            <person name="Cheng J.-F."/>
            <person name="Hugenholtz P."/>
            <person name="Woyke T."/>
            <person name="Wu D."/>
            <person name="Spring S."/>
            <person name="Pukall R."/>
            <person name="Steenblock K."/>
            <person name="Schneider S."/>
            <person name="Klenk H.-P."/>
            <person name="Eisen J.A."/>
        </authorList>
    </citation>
    <scope>NUCLEOTIDE SEQUENCE [LARGE SCALE GENOMIC DNA]</scope>
    <source>
        <strain evidence="3">DSM 15567 / CIP 107919 / 50-1 BON</strain>
    </source>
</reference>
<dbReference type="PANTHER" id="PTHR43617">
    <property type="entry name" value="L-AMINO ACID N-ACETYLTRANSFERASE"/>
    <property type="match status" value="1"/>
</dbReference>
<dbReference type="HOGENOM" id="CLU_013985_23_3_9"/>
<proteinExistence type="predicted"/>
<dbReference type="KEGG" id="mas:Mahau_1263"/>
<dbReference type="PANTHER" id="PTHR43617:SF20">
    <property type="entry name" value="N-ALPHA-ACETYLTRANSFERASE RIMI"/>
    <property type="match status" value="1"/>
</dbReference>
<protein>
    <submittedName>
        <fullName evidence="2">(SSU ribosomal protein S18P)-alanine acetyltransferase</fullName>
        <ecNumber evidence="2">2.3.1.128</ecNumber>
    </submittedName>
</protein>
<dbReference type="Proteomes" id="UP000008457">
    <property type="component" value="Chromosome"/>
</dbReference>